<feature type="region of interest" description="Disordered" evidence="2">
    <location>
        <begin position="1056"/>
        <end position="1204"/>
    </location>
</feature>
<organism evidence="3 4">
    <name type="scientific">Candidatus Fimimonas gallinarum</name>
    <dbReference type="NCBI Taxonomy" id="2840821"/>
    <lineage>
        <taxon>Bacteria</taxon>
        <taxon>Pseudomonadati</taxon>
        <taxon>Myxococcota</taxon>
        <taxon>Myxococcia</taxon>
        <taxon>Myxococcales</taxon>
        <taxon>Cystobacterineae</taxon>
        <taxon>Myxococcaceae</taxon>
        <taxon>Myxococcaceae incertae sedis</taxon>
        <taxon>Candidatus Fimimonas</taxon>
    </lineage>
</organism>
<feature type="coiled-coil region" evidence="1">
    <location>
        <begin position="390"/>
        <end position="424"/>
    </location>
</feature>
<evidence type="ECO:0000256" key="1">
    <source>
        <dbReference type="SAM" id="Coils"/>
    </source>
</evidence>
<feature type="coiled-coil region" evidence="1">
    <location>
        <begin position="452"/>
        <end position="507"/>
    </location>
</feature>
<evidence type="ECO:0000313" key="3">
    <source>
        <dbReference type="EMBL" id="HIR65892.1"/>
    </source>
</evidence>
<keyword evidence="1" id="KW-0175">Coiled coil</keyword>
<reference evidence="3" key="2">
    <citation type="journal article" date="2021" name="PeerJ">
        <title>Extensive microbial diversity within the chicken gut microbiome revealed by metagenomics and culture.</title>
        <authorList>
            <person name="Gilroy R."/>
            <person name="Ravi A."/>
            <person name="Getino M."/>
            <person name="Pursley I."/>
            <person name="Horton D.L."/>
            <person name="Alikhan N.F."/>
            <person name="Baker D."/>
            <person name="Gharbi K."/>
            <person name="Hall N."/>
            <person name="Watson M."/>
            <person name="Adriaenssens E.M."/>
            <person name="Foster-Nyarko E."/>
            <person name="Jarju S."/>
            <person name="Secka A."/>
            <person name="Antonio M."/>
            <person name="Oren A."/>
            <person name="Chaudhuri R.R."/>
            <person name="La Ragione R."/>
            <person name="Hildebrand F."/>
            <person name="Pallen M.J."/>
        </authorList>
    </citation>
    <scope>NUCLEOTIDE SEQUENCE</scope>
    <source>
        <strain evidence="3">CHK121-14286</strain>
    </source>
</reference>
<feature type="compositionally biased region" description="Low complexity" evidence="2">
    <location>
        <begin position="1178"/>
        <end position="1204"/>
    </location>
</feature>
<feature type="compositionally biased region" description="Polar residues" evidence="2">
    <location>
        <begin position="1079"/>
        <end position="1097"/>
    </location>
</feature>
<evidence type="ECO:0000256" key="2">
    <source>
        <dbReference type="SAM" id="MobiDB-lite"/>
    </source>
</evidence>
<protein>
    <submittedName>
        <fullName evidence="3">Uncharacterized protein</fullName>
    </submittedName>
</protein>
<dbReference type="Proteomes" id="UP000824200">
    <property type="component" value="Unassembled WGS sequence"/>
</dbReference>
<reference evidence="3" key="1">
    <citation type="submission" date="2020-10" db="EMBL/GenBank/DDBJ databases">
        <authorList>
            <person name="Gilroy R."/>
        </authorList>
    </citation>
    <scope>NUCLEOTIDE SEQUENCE</scope>
    <source>
        <strain evidence="3">CHK121-14286</strain>
    </source>
</reference>
<dbReference type="EMBL" id="DVHL01000027">
    <property type="protein sequence ID" value="HIR65892.1"/>
    <property type="molecule type" value="Genomic_DNA"/>
</dbReference>
<gene>
    <name evidence="3" type="ORF">IAC95_03290</name>
</gene>
<evidence type="ECO:0000313" key="4">
    <source>
        <dbReference type="Proteomes" id="UP000824200"/>
    </source>
</evidence>
<feature type="coiled-coil region" evidence="1">
    <location>
        <begin position="141"/>
        <end position="243"/>
    </location>
</feature>
<name>A0A9D1E3N6_9BACT</name>
<proteinExistence type="predicted"/>
<feature type="coiled-coil region" evidence="1">
    <location>
        <begin position="284"/>
        <end position="352"/>
    </location>
</feature>
<sequence length="1204" mass="136908">MRIIKVIATDPQTKKKQTFSFGTASQGKEIVTVKGGRLNAYMDFCFSEETENVRDVEVVFDLDGTEYSLSKLHGDDKTRLVLKKNAEGRWQVVARNKNALNYIEQILHDSLQDVLRLAYVNNLSVENFHGDLSQFEEIKMLTEVKEEIEESSLKARRQREDVYSRVRQYASLPAESVTAEQLDKTDEQLSALSQEIAAVTAQLVEMKAGQSVGGIRREIAAKLEEAQKSYQNLTAHKEEIEQARRIVALQDEIAVLVPKVKTLQTLAKQRDEQEKRRYALTTELEWQENELANVNRQLEEKQRQFALTQDKRNRIEAINTELAYIATLYADNKKLNELLLELNDKKQHLTSERVLYVNKLDAVEKALSEVKDSLDAFEVPAKSVGELLETVRVDVKIDEVKSQMEKLQNEITVKESRIAEKESNLVLQMKRFRSVAELDVAVTPIKAKDTILQVLDAKYSKLEAINMSLQEKQRNFERALEEYRYRILQLENSRSKLEGEKNKALLRKQEEFKREVFLNSQKVFNDDASSVFAVNANFHDGEIEALEQEISSRNLDRDQLVELASQLEGAIKEIKRHVEINAAEMDTLRGEKQNINNRYKEIVAQNSSETVFNYLKALNNDNGTKYLLDVQQDAVRSEVELADLKRQTESLRAKVSALKSRLKYLTDTQLQLQGTKDTVDTLVSTNDKVKETLSDISTRLSSGYEQYLSAYRQLEKVNSKLDDINAAIVETQKTVKVNETQIRQSTEKAKKQAGSDDIEQAVANFRYDLGDVESERNMLAESKQAVEKEVFKKRLELEKAQWLYESKSREYDQLYGELQMEFDLKGLDVEKVTSADFEKNISQLRTQIAQYDALKTNLTEKIENYYGILKDSRYSEIPQGEIDQKQQQLDKLVQRSNDLQQLRREQLEKYVSASTAKMKVTAAAAEAKTFAMLEQTLNHNQIVGLLVADKVKSILKGASQYYNAFTQSNASVVEKDGKACLAVDGVSREYDSLTTAEKTALYVSLLLSIPNTDVTDGRWLIFEERINLDRKALSAIGKKAANISFVVDYREEQPAVLQPKATEPEVQTDVSKQDVALTDNDTPNLPTENEALPSQEQDQVDVGAQENTREVAQPSERAEQQPVDVPLSEALPQEDTQSQKIEETDAEVMAQGEALHQEVQPDDLTDAANLQKEDTTEQHSNSSETQSETQQQTEQQTVTEGGNK</sequence>
<comment type="caution">
    <text evidence="3">The sequence shown here is derived from an EMBL/GenBank/DDBJ whole genome shotgun (WGS) entry which is preliminary data.</text>
</comment>
<accession>A0A9D1E3N6</accession>
<feature type="coiled-coil region" evidence="1">
    <location>
        <begin position="557"/>
        <end position="661"/>
    </location>
</feature>
<feature type="coiled-coil region" evidence="1">
    <location>
        <begin position="841"/>
        <end position="909"/>
    </location>
</feature>
<dbReference type="AlphaFoldDB" id="A0A9D1E3N6"/>